<reference evidence="1 2" key="1">
    <citation type="submission" date="2019-05" db="EMBL/GenBank/DDBJ databases">
        <title>Another draft genome of Portunus trituberculatus and its Hox gene families provides insights of decapod evolution.</title>
        <authorList>
            <person name="Jeong J.-H."/>
            <person name="Song I."/>
            <person name="Kim S."/>
            <person name="Choi T."/>
            <person name="Kim D."/>
            <person name="Ryu S."/>
            <person name="Kim W."/>
        </authorList>
    </citation>
    <scope>NUCLEOTIDE SEQUENCE [LARGE SCALE GENOMIC DNA]</scope>
    <source>
        <tissue evidence="1">Muscle</tissue>
    </source>
</reference>
<evidence type="ECO:0000313" key="1">
    <source>
        <dbReference type="EMBL" id="MPC95475.1"/>
    </source>
</evidence>
<gene>
    <name evidence="1" type="primary">PlexB_11</name>
    <name evidence="1" type="ORF">E2C01_090689</name>
</gene>
<dbReference type="Gene3D" id="2.130.10.10">
    <property type="entry name" value="YVTN repeat-like/Quinoprotein amine dehydrogenase"/>
    <property type="match status" value="1"/>
</dbReference>
<proteinExistence type="predicted"/>
<dbReference type="Proteomes" id="UP000324222">
    <property type="component" value="Unassembled WGS sequence"/>
</dbReference>
<evidence type="ECO:0000313" key="2">
    <source>
        <dbReference type="Proteomes" id="UP000324222"/>
    </source>
</evidence>
<dbReference type="OrthoDB" id="125363at2759"/>
<dbReference type="InterPro" id="IPR015943">
    <property type="entry name" value="WD40/YVTN_repeat-like_dom_sf"/>
</dbReference>
<sequence length="105" mass="11415">MGNIYNFCEVGLKVSGVSPIHASAALAYRNVSLSSVQSALTAHHTLLFMGTTTGTLKKVRIGCGDVLLAFSRLYAETPYSLTKTIFSSPQRRLAGFSRQFLLMIN</sequence>
<organism evidence="1 2">
    <name type="scientific">Portunus trituberculatus</name>
    <name type="common">Swimming crab</name>
    <name type="synonym">Neptunus trituberculatus</name>
    <dbReference type="NCBI Taxonomy" id="210409"/>
    <lineage>
        <taxon>Eukaryota</taxon>
        <taxon>Metazoa</taxon>
        <taxon>Ecdysozoa</taxon>
        <taxon>Arthropoda</taxon>
        <taxon>Crustacea</taxon>
        <taxon>Multicrustacea</taxon>
        <taxon>Malacostraca</taxon>
        <taxon>Eumalacostraca</taxon>
        <taxon>Eucarida</taxon>
        <taxon>Decapoda</taxon>
        <taxon>Pleocyemata</taxon>
        <taxon>Brachyura</taxon>
        <taxon>Eubrachyura</taxon>
        <taxon>Portunoidea</taxon>
        <taxon>Portunidae</taxon>
        <taxon>Portuninae</taxon>
        <taxon>Portunus</taxon>
    </lineage>
</organism>
<protein>
    <submittedName>
        <fullName evidence="1">Plexin-B</fullName>
    </submittedName>
</protein>
<name>A0A5B7JLJ9_PORTR</name>
<comment type="caution">
    <text evidence="1">The sequence shown here is derived from an EMBL/GenBank/DDBJ whole genome shotgun (WGS) entry which is preliminary data.</text>
</comment>
<dbReference type="SUPFAM" id="SSF101912">
    <property type="entry name" value="Sema domain"/>
    <property type="match status" value="1"/>
</dbReference>
<dbReference type="AlphaFoldDB" id="A0A5B7JLJ9"/>
<accession>A0A5B7JLJ9</accession>
<dbReference type="InterPro" id="IPR036352">
    <property type="entry name" value="Semap_dom_sf"/>
</dbReference>
<keyword evidence="2" id="KW-1185">Reference proteome</keyword>
<dbReference type="EMBL" id="VSRR010102385">
    <property type="protein sequence ID" value="MPC95475.1"/>
    <property type="molecule type" value="Genomic_DNA"/>
</dbReference>